<organism evidence="1 2">
    <name type="scientific">Anopheles quadriannulatus</name>
    <name type="common">Mosquito</name>
    <dbReference type="NCBI Taxonomy" id="34691"/>
    <lineage>
        <taxon>Eukaryota</taxon>
        <taxon>Metazoa</taxon>
        <taxon>Ecdysozoa</taxon>
        <taxon>Arthropoda</taxon>
        <taxon>Hexapoda</taxon>
        <taxon>Insecta</taxon>
        <taxon>Pterygota</taxon>
        <taxon>Neoptera</taxon>
        <taxon>Endopterygota</taxon>
        <taxon>Diptera</taxon>
        <taxon>Nematocera</taxon>
        <taxon>Culicoidea</taxon>
        <taxon>Culicidae</taxon>
        <taxon>Anophelinae</taxon>
        <taxon>Anopheles</taxon>
    </lineage>
</organism>
<dbReference type="VEuPathDB" id="VectorBase:AQUA015297"/>
<dbReference type="Proteomes" id="UP000076407">
    <property type="component" value="Unassembled WGS sequence"/>
</dbReference>
<dbReference type="AlphaFoldDB" id="A0A182XU16"/>
<evidence type="ECO:0000313" key="2">
    <source>
        <dbReference type="Proteomes" id="UP000076407"/>
    </source>
</evidence>
<accession>A0A182XU16</accession>
<dbReference type="EnsemblMetazoa" id="AQUA015297-RA">
    <property type="protein sequence ID" value="AQUA015297-PA"/>
    <property type="gene ID" value="AQUA015297"/>
</dbReference>
<keyword evidence="2" id="KW-1185">Reference proteome</keyword>
<proteinExistence type="predicted"/>
<protein>
    <submittedName>
        <fullName evidence="1">Uncharacterized protein</fullName>
    </submittedName>
</protein>
<evidence type="ECO:0000313" key="1">
    <source>
        <dbReference type="EnsemblMetazoa" id="AQUA015297-PA"/>
    </source>
</evidence>
<name>A0A182XU16_ANOQN</name>
<reference evidence="1" key="1">
    <citation type="submission" date="2020-05" db="UniProtKB">
        <authorList>
            <consortium name="EnsemblMetazoa"/>
        </authorList>
    </citation>
    <scope>IDENTIFICATION</scope>
    <source>
        <strain evidence="1">SANGQUA</strain>
    </source>
</reference>
<sequence length="26" mass="2977">MGCQPTSPRAHSFFVRLNYLLHFPSA</sequence>